<dbReference type="Proteomes" id="UP000218231">
    <property type="component" value="Unassembled WGS sequence"/>
</dbReference>
<reference evidence="2 3" key="1">
    <citation type="journal article" date="2017" name="Curr. Biol.">
        <title>Genome architecture and evolution of a unichromosomal asexual nematode.</title>
        <authorList>
            <person name="Fradin H."/>
            <person name="Zegar C."/>
            <person name="Gutwein M."/>
            <person name="Lucas J."/>
            <person name="Kovtun M."/>
            <person name="Corcoran D."/>
            <person name="Baugh L.R."/>
            <person name="Kiontke K."/>
            <person name="Gunsalus K."/>
            <person name="Fitch D.H."/>
            <person name="Piano F."/>
        </authorList>
    </citation>
    <scope>NUCLEOTIDE SEQUENCE [LARGE SCALE GENOMIC DNA]</scope>
    <source>
        <strain evidence="2">PF1309</strain>
    </source>
</reference>
<dbReference type="EMBL" id="LIAE01009379">
    <property type="protein sequence ID" value="PAV70009.1"/>
    <property type="molecule type" value="Genomic_DNA"/>
</dbReference>
<dbReference type="AlphaFoldDB" id="A0A2A2K885"/>
<feature type="compositionally biased region" description="Basic and acidic residues" evidence="1">
    <location>
        <begin position="88"/>
        <end position="97"/>
    </location>
</feature>
<dbReference type="PANTHER" id="PTHR13066">
    <property type="entry name" value="BASIC LEUCINE ZIPPER NUCLEAR FACTOR 1 BLZF1 PROTEIN"/>
    <property type="match status" value="1"/>
</dbReference>
<feature type="compositionally biased region" description="Polar residues" evidence="1">
    <location>
        <begin position="27"/>
        <end position="37"/>
    </location>
</feature>
<dbReference type="OrthoDB" id="5959043at2759"/>
<feature type="compositionally biased region" description="Basic and acidic residues" evidence="1">
    <location>
        <begin position="38"/>
        <end position="49"/>
    </location>
</feature>
<dbReference type="InterPro" id="IPR027095">
    <property type="entry name" value="Golgin-45"/>
</dbReference>
<keyword evidence="3" id="KW-1185">Reference proteome</keyword>
<comment type="caution">
    <text evidence="2">The sequence shown here is derived from an EMBL/GenBank/DDBJ whole genome shotgun (WGS) entry which is preliminary data.</text>
</comment>
<proteinExistence type="predicted"/>
<feature type="compositionally biased region" description="Basic and acidic residues" evidence="1">
    <location>
        <begin position="68"/>
        <end position="79"/>
    </location>
</feature>
<name>A0A2A2K885_9BILA</name>
<dbReference type="GO" id="GO:0007030">
    <property type="term" value="P:Golgi organization"/>
    <property type="evidence" value="ECO:0007669"/>
    <property type="project" value="InterPro"/>
</dbReference>
<dbReference type="GO" id="GO:0000139">
    <property type="term" value="C:Golgi membrane"/>
    <property type="evidence" value="ECO:0007669"/>
    <property type="project" value="TreeGrafter"/>
</dbReference>
<organism evidence="2 3">
    <name type="scientific">Diploscapter pachys</name>
    <dbReference type="NCBI Taxonomy" id="2018661"/>
    <lineage>
        <taxon>Eukaryota</taxon>
        <taxon>Metazoa</taxon>
        <taxon>Ecdysozoa</taxon>
        <taxon>Nematoda</taxon>
        <taxon>Chromadorea</taxon>
        <taxon>Rhabditida</taxon>
        <taxon>Rhabditina</taxon>
        <taxon>Rhabditomorpha</taxon>
        <taxon>Rhabditoidea</taxon>
        <taxon>Rhabditidae</taxon>
        <taxon>Diploscapter</taxon>
    </lineage>
</organism>
<dbReference type="STRING" id="2018661.A0A2A2K885"/>
<dbReference type="GO" id="GO:0043001">
    <property type="term" value="P:Golgi to plasma membrane protein transport"/>
    <property type="evidence" value="ECO:0007669"/>
    <property type="project" value="InterPro"/>
</dbReference>
<dbReference type="PANTHER" id="PTHR13066:SF2">
    <property type="entry name" value="GOLGIN-45"/>
    <property type="match status" value="1"/>
</dbReference>
<accession>A0A2A2K885</accession>
<evidence type="ECO:0000256" key="1">
    <source>
        <dbReference type="SAM" id="MobiDB-lite"/>
    </source>
</evidence>
<feature type="region of interest" description="Disordered" evidence="1">
    <location>
        <begin position="25"/>
        <end position="97"/>
    </location>
</feature>
<gene>
    <name evidence="2" type="ORF">WR25_15203</name>
</gene>
<evidence type="ECO:0000313" key="2">
    <source>
        <dbReference type="EMBL" id="PAV70009.1"/>
    </source>
</evidence>
<evidence type="ECO:0000313" key="3">
    <source>
        <dbReference type="Proteomes" id="UP000218231"/>
    </source>
</evidence>
<sequence length="299" mass="34820">MDLIDLYHAHEYSLSLADKDEEVEVTFSRSTNGQEQGQAKEDVKADNSGKMKKPRFVPWEPYKAAPSADRKGETPKELPKLIPYNTSGREKNEENNNELDKLLVDGRRLKQREALQNGTTMQIHDNKREAKLEEELRKAREELEVERKLNQELKKLMVASMAEELQGQVEALTEDKIRLAHRVEEYAEKIMRDVSMVEEVQIEKDVWKCKFLAQSIRCDELLQRGDAILRMLTKLQNTLIERKDEINLPPELYSFVQTDLYPLFIRSPCESRIRHPSPRYSNITVSCCPNCIGREIYLI</sequence>
<protein>
    <submittedName>
        <fullName evidence="2">Uncharacterized protein</fullName>
    </submittedName>
</protein>